<organism evidence="2">
    <name type="scientific">Pyrodinium bahamense</name>
    <dbReference type="NCBI Taxonomy" id="73915"/>
    <lineage>
        <taxon>Eukaryota</taxon>
        <taxon>Sar</taxon>
        <taxon>Alveolata</taxon>
        <taxon>Dinophyceae</taxon>
        <taxon>Gonyaulacales</taxon>
        <taxon>Pyrocystaceae</taxon>
        <taxon>Pyrodinium</taxon>
    </lineage>
</organism>
<dbReference type="EMBL" id="HBEG01005552">
    <property type="protein sequence ID" value="CAD8347580.1"/>
    <property type="molecule type" value="Transcribed_RNA"/>
</dbReference>
<proteinExistence type="predicted"/>
<sequence>MGAAASEAKGAAGRALAGRAKSDSRSGGSRAAPHEAEAAASPLDSREDGEGFEDDDDGEPPELSAKEQMKKAKSIVKDFVQDMVRGRRMRVMLPDGQRAIWGVGLARALDALKLKDGAQLKRVELADITEIITGADAEGIETPLNELCATLLLASGETITFEFPDMEKRDTFVMCLAMFSDRLRQGTEEEEEEEPDDG</sequence>
<dbReference type="InterPro" id="IPR011993">
    <property type="entry name" value="PH-like_dom_sf"/>
</dbReference>
<protein>
    <submittedName>
        <fullName evidence="2">Uncharacterized protein</fullName>
    </submittedName>
</protein>
<feature type="compositionally biased region" description="Acidic residues" evidence="1">
    <location>
        <begin position="50"/>
        <end position="60"/>
    </location>
</feature>
<accession>A0A7S0F9I6</accession>
<dbReference type="AlphaFoldDB" id="A0A7S0F9I6"/>
<evidence type="ECO:0000313" key="2">
    <source>
        <dbReference type="EMBL" id="CAD8347580.1"/>
    </source>
</evidence>
<feature type="compositionally biased region" description="Low complexity" evidence="1">
    <location>
        <begin position="1"/>
        <end position="19"/>
    </location>
</feature>
<dbReference type="Gene3D" id="2.30.29.30">
    <property type="entry name" value="Pleckstrin-homology domain (PH domain)/Phosphotyrosine-binding domain (PTB)"/>
    <property type="match status" value="1"/>
</dbReference>
<evidence type="ECO:0000256" key="1">
    <source>
        <dbReference type="SAM" id="MobiDB-lite"/>
    </source>
</evidence>
<feature type="region of interest" description="Disordered" evidence="1">
    <location>
        <begin position="1"/>
        <end position="70"/>
    </location>
</feature>
<gene>
    <name evidence="2" type="ORF">PBAH0796_LOCUS3319</name>
</gene>
<reference evidence="2" key="1">
    <citation type="submission" date="2021-01" db="EMBL/GenBank/DDBJ databases">
        <authorList>
            <person name="Corre E."/>
            <person name="Pelletier E."/>
            <person name="Niang G."/>
            <person name="Scheremetjew M."/>
            <person name="Finn R."/>
            <person name="Kale V."/>
            <person name="Holt S."/>
            <person name="Cochrane G."/>
            <person name="Meng A."/>
            <person name="Brown T."/>
            <person name="Cohen L."/>
        </authorList>
    </citation>
    <scope>NUCLEOTIDE SEQUENCE</scope>
    <source>
        <strain evidence="2">Pbaha01</strain>
    </source>
</reference>
<name>A0A7S0F9I6_9DINO</name>